<dbReference type="Gene3D" id="3.40.50.720">
    <property type="entry name" value="NAD(P)-binding Rossmann-like Domain"/>
    <property type="match status" value="1"/>
</dbReference>
<protein>
    <recommendedName>
        <fullName evidence="1">Rhodanese domain-containing protein</fullName>
    </recommendedName>
</protein>
<gene>
    <name evidence="2" type="ORF">TeGR_g3198</name>
</gene>
<feature type="domain" description="Rhodanese" evidence="1">
    <location>
        <begin position="3"/>
        <end position="45"/>
    </location>
</feature>
<accession>A0ABQ6MP48</accession>
<dbReference type="EMBL" id="BRYB01001629">
    <property type="protein sequence ID" value="GMI30004.1"/>
    <property type="molecule type" value="Genomic_DNA"/>
</dbReference>
<dbReference type="InterPro" id="IPR001763">
    <property type="entry name" value="Rhodanese-like_dom"/>
</dbReference>
<dbReference type="SUPFAM" id="SSF48179">
    <property type="entry name" value="6-phosphogluconate dehydrogenase C-terminal domain-like"/>
    <property type="match status" value="1"/>
</dbReference>
<dbReference type="InterPro" id="IPR036291">
    <property type="entry name" value="NAD(P)-bd_dom_sf"/>
</dbReference>
<name>A0ABQ6MP48_9STRA</name>
<comment type="caution">
    <text evidence="2">The sequence shown here is derived from an EMBL/GenBank/DDBJ whole genome shotgun (WGS) entry which is preliminary data.</text>
</comment>
<dbReference type="InterPro" id="IPR013328">
    <property type="entry name" value="6PGD_dom2"/>
</dbReference>
<keyword evidence="3" id="KW-1185">Reference proteome</keyword>
<organism evidence="2 3">
    <name type="scientific">Tetraparma gracilis</name>
    <dbReference type="NCBI Taxonomy" id="2962635"/>
    <lineage>
        <taxon>Eukaryota</taxon>
        <taxon>Sar</taxon>
        <taxon>Stramenopiles</taxon>
        <taxon>Ochrophyta</taxon>
        <taxon>Bolidophyceae</taxon>
        <taxon>Parmales</taxon>
        <taxon>Triparmaceae</taxon>
        <taxon>Tetraparma</taxon>
    </lineage>
</organism>
<dbReference type="InterPro" id="IPR003421">
    <property type="entry name" value="Opine_DH"/>
</dbReference>
<dbReference type="SUPFAM" id="SSF51735">
    <property type="entry name" value="NAD(P)-binding Rossmann-fold domains"/>
    <property type="match status" value="1"/>
</dbReference>
<dbReference type="PANTHER" id="PTHR38015">
    <property type="entry name" value="BLR6086 PROTEIN"/>
    <property type="match status" value="1"/>
</dbReference>
<dbReference type="InterPro" id="IPR051729">
    <property type="entry name" value="Opine/Lysopine_DH"/>
</dbReference>
<dbReference type="PROSITE" id="PS50206">
    <property type="entry name" value="RHODANESE_3"/>
    <property type="match status" value="1"/>
</dbReference>
<dbReference type="Gene3D" id="1.10.1040.10">
    <property type="entry name" value="N-(1-d-carboxylethyl)-l-norvaline Dehydrogenase, domain 2"/>
    <property type="match status" value="1"/>
</dbReference>
<dbReference type="InterPro" id="IPR008927">
    <property type="entry name" value="6-PGluconate_DH-like_C_sf"/>
</dbReference>
<dbReference type="Proteomes" id="UP001165060">
    <property type="component" value="Unassembled WGS sequence"/>
</dbReference>
<dbReference type="PANTHER" id="PTHR38015:SF1">
    <property type="entry name" value="OPINE DEHYDROGENASE DOMAIN-CONTAINING PROTEIN"/>
    <property type="match status" value="1"/>
</dbReference>
<sequence length="412" mass="44641">MQVTICGGGNSAHVAAGYLAAKGHTVNVLTTKPEKWSTTVTVTTATSVWKERGNFVGKLNRVSGKAKDVIPGSEVVLICGPAHVHGIIAANVAPHLSPDTYIGTIFAQGGFDWIVRGSLGSKAMENVAAIFGLQNIPWICKTTVYGSEARILGPKDSLRGACSPPHLTPHVVGIIEDLFDIPTVGLPNFLCLTLTPSNQIIHPARYSSIFADYVPGKRYTKQELADRNGLTLYEDFDAASAECLSRLDNELQTIKHLMVRKFPQLDLSSIQPIKDRIVNTYGKSVGDPTSLLSTMRTNEGYKGCGTPLTSHPDGTFSPAANSRLFWEDIPFGLCILKHLAELLGDLPVPTVEQQIRWHQNLMGKEFLLPSGRLNPLLMMETGAAGKYGLHRIEDVVAGSIPTPMLGYKMSKL</sequence>
<evidence type="ECO:0000259" key="1">
    <source>
        <dbReference type="PROSITE" id="PS50206"/>
    </source>
</evidence>
<reference evidence="2 3" key="1">
    <citation type="journal article" date="2023" name="Commun. Biol.">
        <title>Genome analysis of Parmales, the sister group of diatoms, reveals the evolutionary specialization of diatoms from phago-mixotrophs to photoautotrophs.</title>
        <authorList>
            <person name="Ban H."/>
            <person name="Sato S."/>
            <person name="Yoshikawa S."/>
            <person name="Yamada K."/>
            <person name="Nakamura Y."/>
            <person name="Ichinomiya M."/>
            <person name="Sato N."/>
            <person name="Blanc-Mathieu R."/>
            <person name="Endo H."/>
            <person name="Kuwata A."/>
            <person name="Ogata H."/>
        </authorList>
    </citation>
    <scope>NUCLEOTIDE SEQUENCE [LARGE SCALE GENOMIC DNA]</scope>
</reference>
<proteinExistence type="predicted"/>
<evidence type="ECO:0000313" key="3">
    <source>
        <dbReference type="Proteomes" id="UP001165060"/>
    </source>
</evidence>
<dbReference type="Pfam" id="PF02317">
    <property type="entry name" value="Octopine_DH"/>
    <property type="match status" value="1"/>
</dbReference>
<evidence type="ECO:0000313" key="2">
    <source>
        <dbReference type="EMBL" id="GMI30004.1"/>
    </source>
</evidence>